<evidence type="ECO:0000313" key="2">
    <source>
        <dbReference type="EMBL" id="MDN4013427.1"/>
    </source>
</evidence>
<dbReference type="Proteomes" id="UP001225933">
    <property type="component" value="Unassembled WGS sequence"/>
</dbReference>
<proteinExistence type="predicted"/>
<evidence type="ECO:0000313" key="3">
    <source>
        <dbReference type="Proteomes" id="UP001225933"/>
    </source>
</evidence>
<gene>
    <name evidence="2" type="ORF">QX233_13200</name>
</gene>
<protein>
    <submittedName>
        <fullName evidence="2">Uncharacterized protein</fullName>
    </submittedName>
</protein>
<dbReference type="RefSeq" id="WP_250902097.1">
    <property type="nucleotide sequence ID" value="NZ_JAUHGV010000016.1"/>
</dbReference>
<organism evidence="2 3">
    <name type="scientific">Chryseobacterium gambrini</name>
    <dbReference type="NCBI Taxonomy" id="373672"/>
    <lineage>
        <taxon>Bacteria</taxon>
        <taxon>Pseudomonadati</taxon>
        <taxon>Bacteroidota</taxon>
        <taxon>Flavobacteriia</taxon>
        <taxon>Flavobacteriales</taxon>
        <taxon>Weeksellaceae</taxon>
        <taxon>Chryseobacterium group</taxon>
        <taxon>Chryseobacterium</taxon>
    </lineage>
</organism>
<evidence type="ECO:0000256" key="1">
    <source>
        <dbReference type="SAM" id="MobiDB-lite"/>
    </source>
</evidence>
<comment type="caution">
    <text evidence="2">The sequence shown here is derived from an EMBL/GenBank/DDBJ whole genome shotgun (WGS) entry which is preliminary data.</text>
</comment>
<dbReference type="AlphaFoldDB" id="A0AAJ1R552"/>
<sequence length="57" mass="6225">MSCVQPDGDQTHCRMGGESTGYQSRKSAKTCDMIFLCDNHGQMLSVGDLLEMAIITI</sequence>
<name>A0AAJ1R552_9FLAO</name>
<reference evidence="2" key="1">
    <citation type="submission" date="2023-06" db="EMBL/GenBank/DDBJ databases">
        <title>Two Chryseobacterium gambrini strains from China.</title>
        <authorList>
            <person name="Zeng J."/>
            <person name="Wu Y."/>
        </authorList>
    </citation>
    <scope>NUCLEOTIDE SEQUENCE</scope>
    <source>
        <strain evidence="2">SQ219</strain>
    </source>
</reference>
<feature type="region of interest" description="Disordered" evidence="1">
    <location>
        <begin position="1"/>
        <end position="25"/>
    </location>
</feature>
<dbReference type="EMBL" id="JAUHGV010000016">
    <property type="protein sequence ID" value="MDN4013427.1"/>
    <property type="molecule type" value="Genomic_DNA"/>
</dbReference>
<accession>A0AAJ1R552</accession>